<dbReference type="Pfam" id="PF01795">
    <property type="entry name" value="Methyltransf_5"/>
    <property type="match status" value="1"/>
</dbReference>
<dbReference type="GO" id="GO:0005737">
    <property type="term" value="C:cytoplasm"/>
    <property type="evidence" value="ECO:0007669"/>
    <property type="project" value="UniProtKB-SubCell"/>
</dbReference>
<dbReference type="AlphaFoldDB" id="A0A060QK48"/>
<dbReference type="EC" id="2.1.1.199" evidence="6"/>
<dbReference type="GO" id="GO:0071424">
    <property type="term" value="F:rRNA (cytosine-N4-)-methyltransferase activity"/>
    <property type="evidence" value="ECO:0007669"/>
    <property type="project" value="UniProtKB-UniRule"/>
</dbReference>
<keyword evidence="2 6" id="KW-0698">rRNA processing</keyword>
<feature type="binding site" evidence="6">
    <location>
        <position position="114"/>
    </location>
    <ligand>
        <name>S-adenosyl-L-methionine</name>
        <dbReference type="ChEBI" id="CHEBI:59789"/>
    </ligand>
</feature>
<evidence type="ECO:0000256" key="4">
    <source>
        <dbReference type="ARBA" id="ARBA00022679"/>
    </source>
</evidence>
<evidence type="ECO:0000313" key="8">
    <source>
        <dbReference type="EMBL" id="CDG39222.1"/>
    </source>
</evidence>
<comment type="subcellular location">
    <subcellularLocation>
        <location evidence="6">Cytoplasm</location>
    </subcellularLocation>
</comment>
<sequence>MNALAPLAMLTRHDPGHVPVMLPEVLDALAPRDGGRYVDGTFGGGGYTRGILARAACTVWGIDRDPTAIARAADLAAELHAHAPGRALVPVEGTFGAMAELLNDDAPFDGIVLDIGVSSYQLDEAERGFSFRHDGPLDMRMSRAGRSAADLVNEADEAELADIIYHYGEDRMARRIASAIVRARQEEPIRTTARLADIVRSVVRPDKSGIHPATRSFQALRIAVNDELGELQRALDEAPALLDEGGKLVVVTFHSLEDRLVKRAFAQAAGRVSRPSRHEPMAERFVTPDYVLPHTRPVLASDEEIGRNPRSRSAKLRSLLRTAPSASVRGSSS</sequence>
<organism evidence="8 9">
    <name type="scientific">Asaia bogorensis</name>
    <dbReference type="NCBI Taxonomy" id="91915"/>
    <lineage>
        <taxon>Bacteria</taxon>
        <taxon>Pseudomonadati</taxon>
        <taxon>Pseudomonadota</taxon>
        <taxon>Alphaproteobacteria</taxon>
        <taxon>Acetobacterales</taxon>
        <taxon>Acetobacteraceae</taxon>
        <taxon>Asaia</taxon>
    </lineage>
</organism>
<comment type="catalytic activity">
    <reaction evidence="6">
        <text>cytidine(1402) in 16S rRNA + S-adenosyl-L-methionine = N(4)-methylcytidine(1402) in 16S rRNA + S-adenosyl-L-homocysteine + H(+)</text>
        <dbReference type="Rhea" id="RHEA:42928"/>
        <dbReference type="Rhea" id="RHEA-COMP:10286"/>
        <dbReference type="Rhea" id="RHEA-COMP:10287"/>
        <dbReference type="ChEBI" id="CHEBI:15378"/>
        <dbReference type="ChEBI" id="CHEBI:57856"/>
        <dbReference type="ChEBI" id="CHEBI:59789"/>
        <dbReference type="ChEBI" id="CHEBI:74506"/>
        <dbReference type="ChEBI" id="CHEBI:82748"/>
        <dbReference type="EC" id="2.1.1.199"/>
    </reaction>
</comment>
<dbReference type="RefSeq" id="WP_023977560.1">
    <property type="nucleotide sequence ID" value="NZ_CBLX010000009.1"/>
</dbReference>
<proteinExistence type="inferred from homology"/>
<dbReference type="EMBL" id="CBLX010000009">
    <property type="protein sequence ID" value="CDG39222.1"/>
    <property type="molecule type" value="Genomic_DNA"/>
</dbReference>
<keyword evidence="6" id="KW-0963">Cytoplasm</keyword>
<keyword evidence="3 6" id="KW-0489">Methyltransferase</keyword>
<comment type="function">
    <text evidence="6">Specifically methylates the N4 position of cytidine in position 1402 (C1402) of 16S rRNA.</text>
</comment>
<feature type="binding site" evidence="6">
    <location>
        <position position="121"/>
    </location>
    <ligand>
        <name>S-adenosyl-L-methionine</name>
        <dbReference type="ChEBI" id="CHEBI:59789"/>
    </ligand>
</feature>
<dbReference type="PANTHER" id="PTHR11265">
    <property type="entry name" value="S-ADENOSYL-METHYLTRANSFERASE MRAW"/>
    <property type="match status" value="1"/>
</dbReference>
<dbReference type="InterPro" id="IPR029063">
    <property type="entry name" value="SAM-dependent_MTases_sf"/>
</dbReference>
<dbReference type="Proteomes" id="UP000027583">
    <property type="component" value="Unassembled WGS sequence"/>
</dbReference>
<dbReference type="FunFam" id="1.10.150.170:FF:000003">
    <property type="entry name" value="Ribosomal RNA small subunit methyltransferase H"/>
    <property type="match status" value="1"/>
</dbReference>
<evidence type="ECO:0000256" key="1">
    <source>
        <dbReference type="ARBA" id="ARBA00010396"/>
    </source>
</evidence>
<dbReference type="SUPFAM" id="SSF53335">
    <property type="entry name" value="S-adenosyl-L-methionine-dependent methyltransferases"/>
    <property type="match status" value="1"/>
</dbReference>
<dbReference type="NCBIfam" id="TIGR00006">
    <property type="entry name" value="16S rRNA (cytosine(1402)-N(4))-methyltransferase RsmH"/>
    <property type="match status" value="1"/>
</dbReference>
<dbReference type="SUPFAM" id="SSF81799">
    <property type="entry name" value="Putative methyltransferase TM0872, insert domain"/>
    <property type="match status" value="1"/>
</dbReference>
<keyword evidence="4 6" id="KW-0808">Transferase</keyword>
<evidence type="ECO:0000256" key="6">
    <source>
        <dbReference type="HAMAP-Rule" id="MF_01007"/>
    </source>
</evidence>
<feature type="binding site" evidence="6">
    <location>
        <position position="63"/>
    </location>
    <ligand>
        <name>S-adenosyl-L-methionine</name>
        <dbReference type="ChEBI" id="CHEBI:59789"/>
    </ligand>
</feature>
<name>A0A060QK48_9PROT</name>
<evidence type="ECO:0000256" key="7">
    <source>
        <dbReference type="SAM" id="MobiDB-lite"/>
    </source>
</evidence>
<dbReference type="eggNOG" id="COG0275">
    <property type="taxonomic scope" value="Bacteria"/>
</dbReference>
<feature type="compositionally biased region" description="Polar residues" evidence="7">
    <location>
        <begin position="324"/>
        <end position="333"/>
    </location>
</feature>
<protein>
    <recommendedName>
        <fullName evidence="6">Ribosomal RNA small subunit methyltransferase H</fullName>
        <ecNumber evidence="6">2.1.1.199</ecNumber>
    </recommendedName>
    <alternativeName>
        <fullName evidence="6">16S rRNA m(4)C1402 methyltransferase</fullName>
    </alternativeName>
    <alternativeName>
        <fullName evidence="6">rRNA (cytosine-N(4)-)-methyltransferase RsmH</fullName>
    </alternativeName>
</protein>
<feature type="region of interest" description="Disordered" evidence="7">
    <location>
        <begin position="301"/>
        <end position="333"/>
    </location>
</feature>
<dbReference type="GO" id="GO:0070475">
    <property type="term" value="P:rRNA base methylation"/>
    <property type="evidence" value="ECO:0007669"/>
    <property type="project" value="UniProtKB-UniRule"/>
</dbReference>
<dbReference type="Gene3D" id="3.40.50.150">
    <property type="entry name" value="Vaccinia Virus protein VP39"/>
    <property type="match status" value="1"/>
</dbReference>
<feature type="binding site" evidence="6">
    <location>
        <begin position="45"/>
        <end position="47"/>
    </location>
    <ligand>
        <name>S-adenosyl-L-methionine</name>
        <dbReference type="ChEBI" id="CHEBI:59789"/>
    </ligand>
</feature>
<comment type="caution">
    <text evidence="8">The sequence shown here is derived from an EMBL/GenBank/DDBJ whole genome shotgun (WGS) entry which is preliminary data.</text>
</comment>
<evidence type="ECO:0000313" key="9">
    <source>
        <dbReference type="Proteomes" id="UP000027583"/>
    </source>
</evidence>
<evidence type="ECO:0000256" key="2">
    <source>
        <dbReference type="ARBA" id="ARBA00022552"/>
    </source>
</evidence>
<dbReference type="PANTHER" id="PTHR11265:SF0">
    <property type="entry name" value="12S RRNA N4-METHYLCYTIDINE METHYLTRANSFERASE"/>
    <property type="match status" value="1"/>
</dbReference>
<reference evidence="8 9" key="1">
    <citation type="journal article" date="2014" name="Genome Biol. Evol.">
        <title>Acetic acid bacteria genomes reveal functional traits for adaptation to life in insect guts.</title>
        <authorList>
            <person name="Chouaia B."/>
            <person name="Gaiarsa S."/>
            <person name="Crotti E."/>
            <person name="Comandatore F."/>
            <person name="Degli Esposti M."/>
            <person name="Ricci I."/>
            <person name="Alma A."/>
            <person name="Favia G."/>
            <person name="Bandi C."/>
            <person name="Daffonchio D."/>
        </authorList>
    </citation>
    <scope>NUCLEOTIDE SEQUENCE [LARGE SCALE GENOMIC DNA]</scope>
    <source>
        <strain evidence="8 9">SF2.1</strain>
    </source>
</reference>
<keyword evidence="5 6" id="KW-0949">S-adenosyl-L-methionine</keyword>
<accession>A0A060QK48</accession>
<comment type="similarity">
    <text evidence="1 6">Belongs to the methyltransferase superfamily. RsmH family.</text>
</comment>
<reference evidence="8 9" key="2">
    <citation type="journal article" date="2014" name="PLoS ONE">
        <title>Evolution of mitochondria reconstructed from the energy metabolism of living bacteria.</title>
        <authorList>
            <person name="Degli Esposti M."/>
            <person name="Chouaia B."/>
            <person name="Comandatore F."/>
            <person name="Crotti E."/>
            <person name="Sassera D."/>
            <person name="Lievens P.M."/>
            <person name="Daffonchio D."/>
            <person name="Bandi C."/>
        </authorList>
    </citation>
    <scope>NUCLEOTIDE SEQUENCE [LARGE SCALE GENOMIC DNA]</scope>
    <source>
        <strain evidence="8 9">SF2.1</strain>
    </source>
</reference>
<feature type="binding site" evidence="6">
    <location>
        <position position="95"/>
    </location>
    <ligand>
        <name>S-adenosyl-L-methionine</name>
        <dbReference type="ChEBI" id="CHEBI:59789"/>
    </ligand>
</feature>
<evidence type="ECO:0000256" key="5">
    <source>
        <dbReference type="ARBA" id="ARBA00022691"/>
    </source>
</evidence>
<gene>
    <name evidence="6" type="primary">rsmH</name>
    <name evidence="8" type="ORF">ASAP_1177</name>
</gene>
<dbReference type="InterPro" id="IPR023397">
    <property type="entry name" value="SAM-dep_MeTrfase_MraW_recog"/>
</dbReference>
<dbReference type="Gene3D" id="1.10.150.170">
    <property type="entry name" value="Putative methyltransferase TM0872, insert domain"/>
    <property type="match status" value="1"/>
</dbReference>
<dbReference type="InterPro" id="IPR002903">
    <property type="entry name" value="RsmH"/>
</dbReference>
<dbReference type="HAMAP" id="MF_01007">
    <property type="entry name" value="16SrRNA_methyltr_H"/>
    <property type="match status" value="1"/>
</dbReference>
<dbReference type="PIRSF" id="PIRSF004486">
    <property type="entry name" value="MraW"/>
    <property type="match status" value="1"/>
</dbReference>
<evidence type="ECO:0000256" key="3">
    <source>
        <dbReference type="ARBA" id="ARBA00022603"/>
    </source>
</evidence>